<proteinExistence type="predicted"/>
<feature type="coiled-coil region" evidence="1">
    <location>
        <begin position="159"/>
        <end position="209"/>
    </location>
</feature>
<evidence type="ECO:0000313" key="4">
    <source>
        <dbReference type="Proteomes" id="UP000321079"/>
    </source>
</evidence>
<keyword evidence="4" id="KW-1185">Reference proteome</keyword>
<comment type="caution">
    <text evidence="3">The sequence shown here is derived from an EMBL/GenBank/DDBJ whole genome shotgun (WGS) entry which is preliminary data.</text>
</comment>
<name>A0A511B9G5_9PROT</name>
<dbReference type="EMBL" id="BJVA01000016">
    <property type="protein sequence ID" value="GEK97068.1"/>
    <property type="molecule type" value="Genomic_DNA"/>
</dbReference>
<gene>
    <name evidence="3" type="ORF">GKA01_22650</name>
</gene>
<evidence type="ECO:0000313" key="3">
    <source>
        <dbReference type="EMBL" id="GEK97068.1"/>
    </source>
</evidence>
<reference evidence="3 4" key="1">
    <citation type="submission" date="2019-07" db="EMBL/GenBank/DDBJ databases">
        <title>Whole genome shotgun sequence of Gluconobacter kanchanaburiensis NBRC 103587.</title>
        <authorList>
            <person name="Hosoyama A."/>
            <person name="Uohara A."/>
            <person name="Ohji S."/>
            <person name="Ichikawa N."/>
        </authorList>
    </citation>
    <scope>NUCLEOTIDE SEQUENCE [LARGE SCALE GENOMIC DNA]</scope>
    <source>
        <strain evidence="3 4">NBRC 103587</strain>
    </source>
</reference>
<feature type="compositionally biased region" description="Polar residues" evidence="2">
    <location>
        <begin position="346"/>
        <end position="355"/>
    </location>
</feature>
<evidence type="ECO:0000256" key="2">
    <source>
        <dbReference type="SAM" id="MobiDB-lite"/>
    </source>
</evidence>
<protein>
    <submittedName>
        <fullName evidence="3">Uncharacterized protein</fullName>
    </submittedName>
</protein>
<evidence type="ECO:0000256" key="1">
    <source>
        <dbReference type="SAM" id="Coils"/>
    </source>
</evidence>
<keyword evidence="1" id="KW-0175">Coiled coil</keyword>
<sequence>MLIGSFTRLTKVRMKDFRELLEKEATIHAAIDLRPVARRLKRSDLRRQQRASVNQAEQELLWTEPSLLSEPQRQRLAERAQAEVKAIQRHLPSIASPLDTEKLSEGFQIYLKDWKRETQAARAVLNARHPLEKRYGPESPLDIQTHCIILMMQDGWKRLRNANHAVLQARKDLNDLEAQQWVFSRQRKISEAEKQLQQALAQLAEILRYVVEFILYHLGLSSRKPAPLQIPVPMEQEMSRQQYLENRQELLQTLLSEKTRRDWIKDRCREAEQQRARVIEKWHDERQPEKDHAEEHITALLDVARPPKALPDTVRNTIRDLKQQGQLRQSLDAMAAFNKRDATAPVSHTPNSSRSIGRHHNPEP</sequence>
<feature type="region of interest" description="Disordered" evidence="2">
    <location>
        <begin position="340"/>
        <end position="364"/>
    </location>
</feature>
<dbReference type="Proteomes" id="UP000321079">
    <property type="component" value="Unassembled WGS sequence"/>
</dbReference>
<accession>A0A511B9G5</accession>
<dbReference type="AlphaFoldDB" id="A0A511B9G5"/>
<organism evidence="3 4">
    <name type="scientific">Gluconobacter kanchanaburiensis NBRC 103587</name>
    <dbReference type="NCBI Taxonomy" id="1307948"/>
    <lineage>
        <taxon>Bacteria</taxon>
        <taxon>Pseudomonadati</taxon>
        <taxon>Pseudomonadota</taxon>
        <taxon>Alphaproteobacteria</taxon>
        <taxon>Acetobacterales</taxon>
        <taxon>Acetobacteraceae</taxon>
        <taxon>Gluconobacter</taxon>
    </lineage>
</organism>